<protein>
    <submittedName>
        <fullName evidence="1">Uncharacterized protein</fullName>
    </submittedName>
</protein>
<evidence type="ECO:0000313" key="2">
    <source>
        <dbReference type="Proteomes" id="UP000308197"/>
    </source>
</evidence>
<dbReference type="Proteomes" id="UP000308197">
    <property type="component" value="Unassembled WGS sequence"/>
</dbReference>
<gene>
    <name evidence="1" type="ORF">K466DRAFT_470252</name>
</gene>
<dbReference type="AlphaFoldDB" id="A0A5C3NQY8"/>
<accession>A0A5C3NQY8</accession>
<name>A0A5C3NQY8_9APHY</name>
<dbReference type="STRING" id="1314778.A0A5C3NQY8"/>
<reference evidence="1 2" key="1">
    <citation type="journal article" date="2019" name="Nat. Ecol. Evol.">
        <title>Megaphylogeny resolves global patterns of mushroom evolution.</title>
        <authorList>
            <person name="Varga T."/>
            <person name="Krizsan K."/>
            <person name="Foldi C."/>
            <person name="Dima B."/>
            <person name="Sanchez-Garcia M."/>
            <person name="Sanchez-Ramirez S."/>
            <person name="Szollosi G.J."/>
            <person name="Szarkandi J.G."/>
            <person name="Papp V."/>
            <person name="Albert L."/>
            <person name="Andreopoulos W."/>
            <person name="Angelini C."/>
            <person name="Antonin V."/>
            <person name="Barry K.W."/>
            <person name="Bougher N.L."/>
            <person name="Buchanan P."/>
            <person name="Buyck B."/>
            <person name="Bense V."/>
            <person name="Catcheside P."/>
            <person name="Chovatia M."/>
            <person name="Cooper J."/>
            <person name="Damon W."/>
            <person name="Desjardin D."/>
            <person name="Finy P."/>
            <person name="Geml J."/>
            <person name="Haridas S."/>
            <person name="Hughes K."/>
            <person name="Justo A."/>
            <person name="Karasinski D."/>
            <person name="Kautmanova I."/>
            <person name="Kiss B."/>
            <person name="Kocsube S."/>
            <person name="Kotiranta H."/>
            <person name="LaButti K.M."/>
            <person name="Lechner B.E."/>
            <person name="Liimatainen K."/>
            <person name="Lipzen A."/>
            <person name="Lukacs Z."/>
            <person name="Mihaltcheva S."/>
            <person name="Morgado L.N."/>
            <person name="Niskanen T."/>
            <person name="Noordeloos M.E."/>
            <person name="Ohm R.A."/>
            <person name="Ortiz-Santana B."/>
            <person name="Ovrebo C."/>
            <person name="Racz N."/>
            <person name="Riley R."/>
            <person name="Savchenko A."/>
            <person name="Shiryaev A."/>
            <person name="Soop K."/>
            <person name="Spirin V."/>
            <person name="Szebenyi C."/>
            <person name="Tomsovsky M."/>
            <person name="Tulloss R.E."/>
            <person name="Uehling J."/>
            <person name="Grigoriev I.V."/>
            <person name="Vagvolgyi C."/>
            <person name="Papp T."/>
            <person name="Martin F.M."/>
            <person name="Miettinen O."/>
            <person name="Hibbett D.S."/>
            <person name="Nagy L.G."/>
        </authorList>
    </citation>
    <scope>NUCLEOTIDE SEQUENCE [LARGE SCALE GENOMIC DNA]</scope>
    <source>
        <strain evidence="1 2">HHB13444</strain>
    </source>
</reference>
<organism evidence="1 2">
    <name type="scientific">Polyporus arcularius HHB13444</name>
    <dbReference type="NCBI Taxonomy" id="1314778"/>
    <lineage>
        <taxon>Eukaryota</taxon>
        <taxon>Fungi</taxon>
        <taxon>Dikarya</taxon>
        <taxon>Basidiomycota</taxon>
        <taxon>Agaricomycotina</taxon>
        <taxon>Agaricomycetes</taxon>
        <taxon>Polyporales</taxon>
        <taxon>Polyporaceae</taxon>
        <taxon>Polyporus</taxon>
    </lineage>
</organism>
<keyword evidence="2" id="KW-1185">Reference proteome</keyword>
<evidence type="ECO:0000313" key="1">
    <source>
        <dbReference type="EMBL" id="TFK79007.1"/>
    </source>
</evidence>
<sequence>MNTINASTSFSGFQLLMGCSPRLITPLLNANIQDVAAELPDAAETTSNIIRQLDTDILEAQDNLLAAKVAQMQSANRARSDDPKFNVGDLVMLNTFHRRRDYMQRGNNRVAK</sequence>
<proteinExistence type="predicted"/>
<feature type="non-terminal residue" evidence="1">
    <location>
        <position position="112"/>
    </location>
</feature>
<dbReference type="EMBL" id="ML212213">
    <property type="protein sequence ID" value="TFK79007.1"/>
    <property type="molecule type" value="Genomic_DNA"/>
</dbReference>
<dbReference type="InParanoid" id="A0A5C3NQY8"/>